<dbReference type="Gene3D" id="1.10.418.10">
    <property type="entry name" value="Calponin-like domain"/>
    <property type="match status" value="1"/>
</dbReference>
<feature type="compositionally biased region" description="Basic residues" evidence="1">
    <location>
        <begin position="130"/>
        <end position="142"/>
    </location>
</feature>
<evidence type="ECO:0000256" key="1">
    <source>
        <dbReference type="SAM" id="MobiDB-lite"/>
    </source>
</evidence>
<reference evidence="2" key="1">
    <citation type="journal article" date="2023" name="Plant J.">
        <title>The genome of the king protea, Protea cynaroides.</title>
        <authorList>
            <person name="Chang J."/>
            <person name="Duong T.A."/>
            <person name="Schoeman C."/>
            <person name="Ma X."/>
            <person name="Roodt D."/>
            <person name="Barker N."/>
            <person name="Li Z."/>
            <person name="Van de Peer Y."/>
            <person name="Mizrachi E."/>
        </authorList>
    </citation>
    <scope>NUCLEOTIDE SEQUENCE</scope>
    <source>
        <tissue evidence="2">Young leaves</tissue>
    </source>
</reference>
<proteinExistence type="predicted"/>
<name>A0A9Q0GW45_9MAGN</name>
<dbReference type="OrthoDB" id="1744080at2759"/>
<dbReference type="Proteomes" id="UP001141806">
    <property type="component" value="Unassembled WGS sequence"/>
</dbReference>
<dbReference type="EMBL" id="JAMYWD010000012">
    <property type="protein sequence ID" value="KAJ4953693.1"/>
    <property type="molecule type" value="Genomic_DNA"/>
</dbReference>
<feature type="compositionally biased region" description="Low complexity" evidence="1">
    <location>
        <begin position="107"/>
        <end position="125"/>
    </location>
</feature>
<keyword evidence="3" id="KW-1185">Reference proteome</keyword>
<gene>
    <name evidence="2" type="ORF">NE237_030525</name>
</gene>
<dbReference type="AlphaFoldDB" id="A0A9Q0GW45"/>
<dbReference type="SUPFAM" id="SSF47576">
    <property type="entry name" value="Calponin-homology domain, CH-domain"/>
    <property type="match status" value="1"/>
</dbReference>
<evidence type="ECO:0000313" key="3">
    <source>
        <dbReference type="Proteomes" id="UP001141806"/>
    </source>
</evidence>
<accession>A0A9Q0GW45</accession>
<evidence type="ECO:0000313" key="2">
    <source>
        <dbReference type="EMBL" id="KAJ4953693.1"/>
    </source>
</evidence>
<dbReference type="InterPro" id="IPR036872">
    <property type="entry name" value="CH_dom_sf"/>
</dbReference>
<sequence>MPMNKVNFDAKNDYQMIQNYKFLQNIFNELKITKDVFPFSHPDSSTNNGTDCVSHVLAPPPVLNDPISGPTIGPQHPLHGLPPSIEQSDGVLHSTCPPTSCADHDTAATPPNDAAARPPNDAANTSINPHRTRAQRGIIRPKVRSDGTIPWPPSRTSPHAMLVSHEPLEPT</sequence>
<comment type="caution">
    <text evidence="2">The sequence shown here is derived from an EMBL/GenBank/DDBJ whole genome shotgun (WGS) entry which is preliminary data.</text>
</comment>
<organism evidence="2 3">
    <name type="scientific">Protea cynaroides</name>
    <dbReference type="NCBI Taxonomy" id="273540"/>
    <lineage>
        <taxon>Eukaryota</taxon>
        <taxon>Viridiplantae</taxon>
        <taxon>Streptophyta</taxon>
        <taxon>Embryophyta</taxon>
        <taxon>Tracheophyta</taxon>
        <taxon>Spermatophyta</taxon>
        <taxon>Magnoliopsida</taxon>
        <taxon>Proteales</taxon>
        <taxon>Proteaceae</taxon>
        <taxon>Protea</taxon>
    </lineage>
</organism>
<protein>
    <submittedName>
        <fullName evidence="2">Uncharacterized protein</fullName>
    </submittedName>
</protein>
<feature type="region of interest" description="Disordered" evidence="1">
    <location>
        <begin position="103"/>
        <end position="171"/>
    </location>
</feature>